<proteinExistence type="predicted"/>
<comment type="caution">
    <text evidence="2">The sequence shown here is derived from an EMBL/GenBank/DDBJ whole genome shotgun (WGS) entry which is preliminary data.</text>
</comment>
<evidence type="ECO:0000313" key="2">
    <source>
        <dbReference type="EMBL" id="KAG7405762.1"/>
    </source>
</evidence>
<dbReference type="AlphaFoldDB" id="A0A8J5NS57"/>
<accession>A0A8J5NS57</accession>
<gene>
    <name evidence="2" type="ORF">Forpi1262_v018320</name>
</gene>
<name>A0A8J5NS57_FUSOX</name>
<evidence type="ECO:0000313" key="3">
    <source>
        <dbReference type="Proteomes" id="UP000693942"/>
    </source>
</evidence>
<keyword evidence="1" id="KW-1133">Transmembrane helix</keyword>
<organism evidence="2 3">
    <name type="scientific">Fusarium oxysporum f. sp. raphani</name>
    <dbReference type="NCBI Taxonomy" id="96318"/>
    <lineage>
        <taxon>Eukaryota</taxon>
        <taxon>Fungi</taxon>
        <taxon>Dikarya</taxon>
        <taxon>Ascomycota</taxon>
        <taxon>Pezizomycotina</taxon>
        <taxon>Sordariomycetes</taxon>
        <taxon>Hypocreomycetidae</taxon>
        <taxon>Hypocreales</taxon>
        <taxon>Nectriaceae</taxon>
        <taxon>Fusarium</taxon>
        <taxon>Fusarium oxysporum species complex</taxon>
    </lineage>
</organism>
<evidence type="ECO:0000256" key="1">
    <source>
        <dbReference type="SAM" id="Phobius"/>
    </source>
</evidence>
<keyword evidence="1" id="KW-0472">Membrane</keyword>
<feature type="transmembrane region" description="Helical" evidence="1">
    <location>
        <begin position="23"/>
        <end position="43"/>
    </location>
</feature>
<keyword evidence="1" id="KW-0812">Transmembrane</keyword>
<dbReference type="EMBL" id="JAELUR010000032">
    <property type="protein sequence ID" value="KAG7405762.1"/>
    <property type="molecule type" value="Genomic_DNA"/>
</dbReference>
<reference evidence="2" key="1">
    <citation type="submission" date="2021-04" db="EMBL/GenBank/DDBJ databases">
        <title>First draft genome resource for Brassicaceae pathogens Fusarium oxysporum f. sp. raphani and Fusarium oxysporum f. sp. rapae.</title>
        <authorList>
            <person name="Asai S."/>
        </authorList>
    </citation>
    <scope>NUCLEOTIDE SEQUENCE</scope>
    <source>
        <strain evidence="2">Tf1262</strain>
    </source>
</reference>
<evidence type="ECO:0008006" key="4">
    <source>
        <dbReference type="Google" id="ProtNLM"/>
    </source>
</evidence>
<protein>
    <recommendedName>
        <fullName evidence="4">Cyanovirin-N domain-containing protein</fullName>
    </recommendedName>
</protein>
<dbReference type="Proteomes" id="UP000693942">
    <property type="component" value="Unassembled WGS sequence"/>
</dbReference>
<sequence>MHIEYQPTTLLHFLFHTQRNHSVADIMFLPLKIALAILALGAARPSYALHCRRINFAFEGVMQSASSCAETCYRNAQTARTTLVGDPDPCQAMDPLSAVGVLSEDLGTCENCGTAFLSCKCGYEVTMWRAHKENQVEDGTTYNCSPWEIAKRMSIKPANTRLSDGTSQTIMYTVTVSDLLCPGRSMR</sequence>